<gene>
    <name evidence="3" type="ORF">GCM10017083_28160</name>
</gene>
<dbReference type="InterPro" id="IPR008571">
    <property type="entry name" value="HerA-like"/>
</dbReference>
<dbReference type="AlphaFoldDB" id="A0A918XSJ3"/>
<dbReference type="PANTHER" id="PTHR42957:SF1">
    <property type="entry name" value="HELICASE MJ1565-RELATED"/>
    <property type="match status" value="1"/>
</dbReference>
<dbReference type="RefSeq" id="WP_189990657.1">
    <property type="nucleotide sequence ID" value="NZ_BMZS01000006.1"/>
</dbReference>
<dbReference type="InterPro" id="IPR002789">
    <property type="entry name" value="HerA_central"/>
</dbReference>
<dbReference type="SUPFAM" id="SSF52540">
    <property type="entry name" value="P-loop containing nucleoside triphosphate hydrolases"/>
    <property type="match status" value="1"/>
</dbReference>
<name>A0A918XSJ3_9PROT</name>
<accession>A0A918XSJ3</accession>
<sequence>MTTIVERIGTLSIGRVETVTAEALRIALFNETPQATALNTGTPTGFPRVNAYMLIPNETGAVVAVIKEISIVRAKPASVRHDDTLVDLPYPDRTVIAIPFGTLLREGNDGDSQPLYALERGVPVLPSVGDPVLLPTATQLRSIVEAKTDDRLIQIGTAPFAGNARVWVHPDKLFGRHLAVLGNTGSGKSCSVAGIVRWSLESAAAAAQAVFQEGAQVQPANARFIVLDPNGEYSQAFSDRTLPVRRFSVGGKDGANPLTVPGWLWNGQEWAAFTSAQPGVQRPILLRALRQLRNAGSSAMTARAQVIRRYTGYVRQVEQLYADLPQSVAGFPRNRDFGSLLEGLLGLIQSDETTLATYGKDAADLAAAVIVIRAPIETVRASRHWTSANSSGYNDFQPGDLQTVLTALRTITDVFPITVTHGEISEDAPVRFDVSALPDRIHDVAMATGGQALNNVEPLINRVQVMLGDAGLRPVIDTAGATSLGEWLAALLGPSKGSPEPLAILDLSLVPSDVVHIAVAVISRLIFEALQRHIKETNKALPTVLVLEEAHSFVRKDADVGASAQAADLCRQTFERIAREGRKFGLGLVLASQRPSELSPTVLAQCNSFLLHRIVNDVDQNLVRRLVPDALGGLLGELPTLPSQQAILLGWAVPTPVLVRVRDLQKTQRPRSDDPHFWKTWLGQEGAPPNWTGIAESWEMREDESHGTDRTEDVAYRDSDPEPDIPL</sequence>
<evidence type="ECO:0000259" key="2">
    <source>
        <dbReference type="Pfam" id="PF01935"/>
    </source>
</evidence>
<reference evidence="3" key="2">
    <citation type="submission" date="2020-09" db="EMBL/GenBank/DDBJ databases">
        <authorList>
            <person name="Sun Q."/>
            <person name="Kim S."/>
        </authorList>
    </citation>
    <scope>NUCLEOTIDE SEQUENCE</scope>
    <source>
        <strain evidence="3">KCTC 42651</strain>
    </source>
</reference>
<dbReference type="Pfam" id="PF01935">
    <property type="entry name" value="DUF87"/>
    <property type="match status" value="1"/>
</dbReference>
<feature type="domain" description="Helicase HerA central" evidence="2">
    <location>
        <begin position="153"/>
        <end position="294"/>
    </location>
</feature>
<proteinExistence type="predicted"/>
<dbReference type="Gene3D" id="3.40.50.300">
    <property type="entry name" value="P-loop containing nucleotide triphosphate hydrolases"/>
    <property type="match status" value="2"/>
</dbReference>
<evidence type="ECO:0000313" key="3">
    <source>
        <dbReference type="EMBL" id="GHD52596.1"/>
    </source>
</evidence>
<evidence type="ECO:0000256" key="1">
    <source>
        <dbReference type="SAM" id="MobiDB-lite"/>
    </source>
</evidence>
<dbReference type="InterPro" id="IPR027417">
    <property type="entry name" value="P-loop_NTPase"/>
</dbReference>
<keyword evidence="4" id="KW-1185">Reference proteome</keyword>
<evidence type="ECO:0000313" key="4">
    <source>
        <dbReference type="Proteomes" id="UP000630353"/>
    </source>
</evidence>
<dbReference type="PANTHER" id="PTHR42957">
    <property type="entry name" value="HELICASE MJ1565-RELATED"/>
    <property type="match status" value="1"/>
</dbReference>
<feature type="region of interest" description="Disordered" evidence="1">
    <location>
        <begin position="699"/>
        <end position="727"/>
    </location>
</feature>
<protein>
    <submittedName>
        <fullName evidence="3">ATPase</fullName>
    </submittedName>
</protein>
<feature type="compositionally biased region" description="Basic and acidic residues" evidence="1">
    <location>
        <begin position="699"/>
        <end position="720"/>
    </location>
</feature>
<organism evidence="3 4">
    <name type="scientific">Thalassobaculum fulvum</name>
    <dbReference type="NCBI Taxonomy" id="1633335"/>
    <lineage>
        <taxon>Bacteria</taxon>
        <taxon>Pseudomonadati</taxon>
        <taxon>Pseudomonadota</taxon>
        <taxon>Alphaproteobacteria</taxon>
        <taxon>Rhodospirillales</taxon>
        <taxon>Thalassobaculaceae</taxon>
        <taxon>Thalassobaculum</taxon>
    </lineage>
</organism>
<reference evidence="3" key="1">
    <citation type="journal article" date="2014" name="Int. J. Syst. Evol. Microbiol.">
        <title>Complete genome sequence of Corynebacterium casei LMG S-19264T (=DSM 44701T), isolated from a smear-ripened cheese.</title>
        <authorList>
            <consortium name="US DOE Joint Genome Institute (JGI-PGF)"/>
            <person name="Walter F."/>
            <person name="Albersmeier A."/>
            <person name="Kalinowski J."/>
            <person name="Ruckert C."/>
        </authorList>
    </citation>
    <scope>NUCLEOTIDE SEQUENCE</scope>
    <source>
        <strain evidence="3">KCTC 42651</strain>
    </source>
</reference>
<dbReference type="Proteomes" id="UP000630353">
    <property type="component" value="Unassembled WGS sequence"/>
</dbReference>
<comment type="caution">
    <text evidence="3">The sequence shown here is derived from an EMBL/GenBank/DDBJ whole genome shotgun (WGS) entry which is preliminary data.</text>
</comment>
<dbReference type="EMBL" id="BMZS01000006">
    <property type="protein sequence ID" value="GHD52596.1"/>
    <property type="molecule type" value="Genomic_DNA"/>
</dbReference>